<accession>A0A1F5FWB9</accession>
<sequence length="423" mass="48945">MKNFESTFPNNYRRDEVKQILNSVLTGKFCQIVCVPGAGKATVLRLLAHNRSLLRFHLGEKEKSTRILYFNLLELTNYEQEQIAKLLLFTLNEKVTGSGDYLVLTKKLSEAVSKLVFQKQTLIFLFDHFDEYQNQLPRSFFHLLRKLRSIAKYQFAAAFATRRDLIELLDPEILKDFYDFFIGNTIYLQVRNNSATSFLFSQIEGVFKKKLSQADKKNILSVSGGHIKLTKVLTEIALREAIVFDKETLLKTPIVKATLLEIWLALTAQEQQTLRSITQNEEPAKETLENLLRFDLIQKSGHQYIFTIPLLKELILTAIPTQLQEKLTFDEKTKEIMKGTNIISDLLSPQEYRLLRFLIVSQGHIIHRDEIVKAVWPDALVLEGISDEAIDQLVYRLRKKTENDPNNPRHLQTIKGQGFRFQP</sequence>
<evidence type="ECO:0000256" key="2">
    <source>
        <dbReference type="PROSITE-ProRule" id="PRU01091"/>
    </source>
</evidence>
<proteinExistence type="predicted"/>
<dbReference type="InterPro" id="IPR016032">
    <property type="entry name" value="Sig_transdc_resp-reg_C-effctor"/>
</dbReference>
<evidence type="ECO:0000259" key="4">
    <source>
        <dbReference type="PROSITE" id="PS51755"/>
    </source>
</evidence>
<feature type="domain" description="OmpR/PhoB-type" evidence="4">
    <location>
        <begin position="318"/>
        <end position="423"/>
    </location>
</feature>
<dbReference type="GO" id="GO:0003677">
    <property type="term" value="F:DNA binding"/>
    <property type="evidence" value="ECO:0007669"/>
    <property type="project" value="UniProtKB-UniRule"/>
</dbReference>
<dbReference type="SMART" id="SM00862">
    <property type="entry name" value="Trans_reg_C"/>
    <property type="match status" value="1"/>
</dbReference>
<gene>
    <name evidence="5" type="ORF">A2165_00275</name>
</gene>
<dbReference type="InterPro" id="IPR036388">
    <property type="entry name" value="WH-like_DNA-bd_sf"/>
</dbReference>
<dbReference type="InterPro" id="IPR027417">
    <property type="entry name" value="P-loop_NTPase"/>
</dbReference>
<dbReference type="EMBL" id="MFAU01000036">
    <property type="protein sequence ID" value="OGD83908.1"/>
    <property type="molecule type" value="Genomic_DNA"/>
</dbReference>
<evidence type="ECO:0000256" key="1">
    <source>
        <dbReference type="ARBA" id="ARBA00023125"/>
    </source>
</evidence>
<dbReference type="GO" id="GO:0006355">
    <property type="term" value="P:regulation of DNA-templated transcription"/>
    <property type="evidence" value="ECO:0007669"/>
    <property type="project" value="InterPro"/>
</dbReference>
<keyword evidence="1 2" id="KW-0238">DNA-binding</keyword>
<evidence type="ECO:0000313" key="5">
    <source>
        <dbReference type="EMBL" id="OGD83908.1"/>
    </source>
</evidence>
<name>A0A1F5FWB9_9BACT</name>
<comment type="caution">
    <text evidence="5">The sequence shown here is derived from an EMBL/GenBank/DDBJ whole genome shotgun (WGS) entry which is preliminary data.</text>
</comment>
<dbReference type="Pfam" id="PF00486">
    <property type="entry name" value="Trans_reg_C"/>
    <property type="match status" value="1"/>
</dbReference>
<dbReference type="SUPFAM" id="SSF52540">
    <property type="entry name" value="P-loop containing nucleoside triphosphate hydrolases"/>
    <property type="match status" value="1"/>
</dbReference>
<organism evidence="5 6">
    <name type="scientific">Candidatus Curtissbacteria bacterium RBG_13_40_7</name>
    <dbReference type="NCBI Taxonomy" id="1797706"/>
    <lineage>
        <taxon>Bacteria</taxon>
        <taxon>Candidatus Curtissiibacteriota</taxon>
    </lineage>
</organism>
<evidence type="ECO:0000256" key="3">
    <source>
        <dbReference type="SAM" id="MobiDB-lite"/>
    </source>
</evidence>
<feature type="region of interest" description="Disordered" evidence="3">
    <location>
        <begin position="401"/>
        <end position="423"/>
    </location>
</feature>
<dbReference type="CDD" id="cd00383">
    <property type="entry name" value="trans_reg_C"/>
    <property type="match status" value="1"/>
</dbReference>
<dbReference type="Gene3D" id="3.40.50.300">
    <property type="entry name" value="P-loop containing nucleotide triphosphate hydrolases"/>
    <property type="match status" value="1"/>
</dbReference>
<dbReference type="GO" id="GO:0000160">
    <property type="term" value="P:phosphorelay signal transduction system"/>
    <property type="evidence" value="ECO:0007669"/>
    <property type="project" value="InterPro"/>
</dbReference>
<dbReference type="InterPro" id="IPR001867">
    <property type="entry name" value="OmpR/PhoB-type_DNA-bd"/>
</dbReference>
<evidence type="ECO:0000313" key="6">
    <source>
        <dbReference type="Proteomes" id="UP000179252"/>
    </source>
</evidence>
<dbReference type="SUPFAM" id="SSF46894">
    <property type="entry name" value="C-terminal effector domain of the bipartite response regulators"/>
    <property type="match status" value="1"/>
</dbReference>
<dbReference type="Gene3D" id="1.10.10.10">
    <property type="entry name" value="Winged helix-like DNA-binding domain superfamily/Winged helix DNA-binding domain"/>
    <property type="match status" value="1"/>
</dbReference>
<dbReference type="PROSITE" id="PS51755">
    <property type="entry name" value="OMPR_PHOB"/>
    <property type="match status" value="1"/>
</dbReference>
<reference evidence="5 6" key="1">
    <citation type="journal article" date="2016" name="Nat. Commun.">
        <title>Thousands of microbial genomes shed light on interconnected biogeochemical processes in an aquifer system.</title>
        <authorList>
            <person name="Anantharaman K."/>
            <person name="Brown C.T."/>
            <person name="Hug L.A."/>
            <person name="Sharon I."/>
            <person name="Castelle C.J."/>
            <person name="Probst A.J."/>
            <person name="Thomas B.C."/>
            <person name="Singh A."/>
            <person name="Wilkins M.J."/>
            <person name="Karaoz U."/>
            <person name="Brodie E.L."/>
            <person name="Williams K.H."/>
            <person name="Hubbard S.S."/>
            <person name="Banfield J.F."/>
        </authorList>
    </citation>
    <scope>NUCLEOTIDE SEQUENCE [LARGE SCALE GENOMIC DNA]</scope>
</reference>
<feature type="DNA-binding region" description="OmpR/PhoB-type" evidence="2">
    <location>
        <begin position="318"/>
        <end position="423"/>
    </location>
</feature>
<dbReference type="AlphaFoldDB" id="A0A1F5FWB9"/>
<protein>
    <recommendedName>
        <fullName evidence="4">OmpR/PhoB-type domain-containing protein</fullName>
    </recommendedName>
</protein>
<dbReference type="Proteomes" id="UP000179252">
    <property type="component" value="Unassembled WGS sequence"/>
</dbReference>